<keyword evidence="2" id="KW-1133">Transmembrane helix</keyword>
<gene>
    <name evidence="3" type="ORF">CICLE_v10017043mg</name>
</gene>
<evidence type="ECO:0000313" key="3">
    <source>
        <dbReference type="EMBL" id="ESR59222.1"/>
    </source>
</evidence>
<keyword evidence="2" id="KW-0472">Membrane</keyword>
<keyword evidence="2" id="KW-0812">Transmembrane</keyword>
<protein>
    <submittedName>
        <fullName evidence="3">Uncharacterized protein</fullName>
    </submittedName>
</protein>
<feature type="compositionally biased region" description="Polar residues" evidence="1">
    <location>
        <begin position="139"/>
        <end position="155"/>
    </location>
</feature>
<dbReference type="InParanoid" id="V4U039"/>
<dbReference type="EMBL" id="KI536312">
    <property type="protein sequence ID" value="ESR59222.1"/>
    <property type="molecule type" value="Genomic_DNA"/>
</dbReference>
<keyword evidence="4" id="KW-1185">Reference proteome</keyword>
<dbReference type="Gramene" id="ESR59222">
    <property type="protein sequence ID" value="ESR59222"/>
    <property type="gene ID" value="CICLE_v10017043mg"/>
</dbReference>
<dbReference type="KEGG" id="cic:CICLE_v10017043mg"/>
<sequence>MLAIAGNTPYHIHKAPHGRLKQIGNGKRSIPQNTYLHCFLFPITEMASSRNKNVTVIFVLVLSLTFTTLAISSRSNRFVGNITEESNSENRSSGSGNWTAVSGGRPVQSGPNTFHHHKSCTENGDSNEIAVPDPRPVRSGSNPYHQNDNLTASQP</sequence>
<evidence type="ECO:0000256" key="2">
    <source>
        <dbReference type="SAM" id="Phobius"/>
    </source>
</evidence>
<dbReference type="Proteomes" id="UP000030687">
    <property type="component" value="Unassembled WGS sequence"/>
</dbReference>
<proteinExistence type="predicted"/>
<reference evidence="3 4" key="1">
    <citation type="submission" date="2013-10" db="EMBL/GenBank/DDBJ databases">
        <authorList>
            <consortium name="International Citrus Genome Consortium"/>
            <person name="Jenkins J."/>
            <person name="Schmutz J."/>
            <person name="Prochnik S."/>
            <person name="Rokhsar D."/>
            <person name="Gmitter F."/>
            <person name="Ollitrault P."/>
            <person name="Machado M."/>
            <person name="Talon M."/>
            <person name="Wincker P."/>
            <person name="Jaillon O."/>
            <person name="Morgante M."/>
        </authorList>
    </citation>
    <scope>NUCLEOTIDE SEQUENCE</scope>
    <source>
        <strain evidence="4">cv. Clemenules</strain>
    </source>
</reference>
<organism evidence="3 4">
    <name type="scientific">Citrus clementina</name>
    <name type="common">Clementine</name>
    <name type="synonym">Citrus deliciosa x Citrus sinensis</name>
    <dbReference type="NCBI Taxonomy" id="85681"/>
    <lineage>
        <taxon>Eukaryota</taxon>
        <taxon>Viridiplantae</taxon>
        <taxon>Streptophyta</taxon>
        <taxon>Embryophyta</taxon>
        <taxon>Tracheophyta</taxon>
        <taxon>Spermatophyta</taxon>
        <taxon>Magnoliopsida</taxon>
        <taxon>eudicotyledons</taxon>
        <taxon>Gunneridae</taxon>
        <taxon>Pentapetalae</taxon>
        <taxon>rosids</taxon>
        <taxon>malvids</taxon>
        <taxon>Sapindales</taxon>
        <taxon>Rutaceae</taxon>
        <taxon>Aurantioideae</taxon>
        <taxon>Citrus</taxon>
    </lineage>
</organism>
<dbReference type="AlphaFoldDB" id="V4U039"/>
<evidence type="ECO:0000313" key="4">
    <source>
        <dbReference type="Proteomes" id="UP000030687"/>
    </source>
</evidence>
<evidence type="ECO:0000256" key="1">
    <source>
        <dbReference type="SAM" id="MobiDB-lite"/>
    </source>
</evidence>
<feature type="region of interest" description="Disordered" evidence="1">
    <location>
        <begin position="84"/>
        <end position="155"/>
    </location>
</feature>
<accession>V4U039</accession>
<name>V4U039_CITCL</name>
<feature type="transmembrane region" description="Helical" evidence="2">
    <location>
        <begin position="54"/>
        <end position="72"/>
    </location>
</feature>